<protein>
    <recommendedName>
        <fullName evidence="3">N-acetyltransferase domain-containing protein</fullName>
    </recommendedName>
</protein>
<dbReference type="RefSeq" id="WP_083725190.1">
    <property type="nucleotide sequence ID" value="NZ_FOUD01000007.1"/>
</dbReference>
<evidence type="ECO:0000313" key="5">
    <source>
        <dbReference type="Proteomes" id="UP000242847"/>
    </source>
</evidence>
<evidence type="ECO:0000256" key="1">
    <source>
        <dbReference type="ARBA" id="ARBA00022679"/>
    </source>
</evidence>
<name>A0A1S8DJ49_9GAMM</name>
<dbReference type="GO" id="GO:0016747">
    <property type="term" value="F:acyltransferase activity, transferring groups other than amino-acyl groups"/>
    <property type="evidence" value="ECO:0007669"/>
    <property type="project" value="InterPro"/>
</dbReference>
<organism evidence="4 5">
    <name type="scientific">Halopseudomonas pachastrellae</name>
    <dbReference type="NCBI Taxonomy" id="254161"/>
    <lineage>
        <taxon>Bacteria</taxon>
        <taxon>Pseudomonadati</taxon>
        <taxon>Pseudomonadota</taxon>
        <taxon>Gammaproteobacteria</taxon>
        <taxon>Pseudomonadales</taxon>
        <taxon>Pseudomonadaceae</taxon>
        <taxon>Halopseudomonas</taxon>
    </lineage>
</organism>
<dbReference type="PROSITE" id="PS51186">
    <property type="entry name" value="GNAT"/>
    <property type="match status" value="1"/>
</dbReference>
<dbReference type="EMBL" id="MUBC01000007">
    <property type="protein sequence ID" value="ONM45011.1"/>
    <property type="molecule type" value="Genomic_DNA"/>
</dbReference>
<proteinExistence type="predicted"/>
<evidence type="ECO:0000256" key="2">
    <source>
        <dbReference type="ARBA" id="ARBA00023315"/>
    </source>
</evidence>
<keyword evidence="2" id="KW-0012">Acyltransferase</keyword>
<keyword evidence="1" id="KW-0808">Transferase</keyword>
<accession>A0A1S8DJ49</accession>
<sequence>MNDVFVTTADWRTGKALRDIRQRVFIDEQQVPEDLEWDALDETATHFLLYRAEQPVGTGRLLSDGHIGRIAILPEHRGAGLGDQLMRAIIEHAQAQGMDELLLSAQTHAIAFYQRLGFSVCSEVYLDAGIDHQDMCWKASDQVEHSLADIEFISPGRFSILNPDTESEQATRYPEDDPALTPLNEGNAQALLNELVTACRQQLLVFAPEQAAWLFKRRDFIGACEALIARNPKAQIRILLQSVDPEFLSGHTPLALAHRFPSLCQVRRQHPDLPLQAHVQVISDDRGFLMLPKARQRDGFVRRDSADQAKRWGDRFNELWASSQTDPTLRRFLL</sequence>
<dbReference type="OrthoDB" id="9796171at2"/>
<dbReference type="AlphaFoldDB" id="A0A1S8DJ49"/>
<dbReference type="Proteomes" id="UP000242847">
    <property type="component" value="Unassembled WGS sequence"/>
</dbReference>
<dbReference type="SUPFAM" id="SSF55729">
    <property type="entry name" value="Acyl-CoA N-acyltransferases (Nat)"/>
    <property type="match status" value="1"/>
</dbReference>
<evidence type="ECO:0000313" key="4">
    <source>
        <dbReference type="EMBL" id="ONM45011.1"/>
    </source>
</evidence>
<evidence type="ECO:0000259" key="3">
    <source>
        <dbReference type="PROSITE" id="PS51186"/>
    </source>
</evidence>
<dbReference type="Pfam" id="PF25559">
    <property type="entry name" value="DUF7931"/>
    <property type="match status" value="1"/>
</dbReference>
<dbReference type="InterPro" id="IPR057691">
    <property type="entry name" value="DUF7931"/>
</dbReference>
<dbReference type="InterPro" id="IPR000182">
    <property type="entry name" value="GNAT_dom"/>
</dbReference>
<dbReference type="PANTHER" id="PTHR43877">
    <property type="entry name" value="AMINOALKYLPHOSPHONATE N-ACETYLTRANSFERASE-RELATED-RELATED"/>
    <property type="match status" value="1"/>
</dbReference>
<dbReference type="Gene3D" id="3.40.630.30">
    <property type="match status" value="1"/>
</dbReference>
<feature type="domain" description="N-acetyltransferase" evidence="3">
    <location>
        <begin position="4"/>
        <end position="140"/>
    </location>
</feature>
<keyword evidence="5" id="KW-1185">Reference proteome</keyword>
<dbReference type="STRING" id="254161.SAMN05216256_107123"/>
<dbReference type="InterPro" id="IPR050832">
    <property type="entry name" value="Bact_Acetyltransf"/>
</dbReference>
<dbReference type="InterPro" id="IPR016181">
    <property type="entry name" value="Acyl_CoA_acyltransferase"/>
</dbReference>
<dbReference type="CDD" id="cd04301">
    <property type="entry name" value="NAT_SF"/>
    <property type="match status" value="1"/>
</dbReference>
<dbReference type="Pfam" id="PF13673">
    <property type="entry name" value="Acetyltransf_10"/>
    <property type="match status" value="1"/>
</dbReference>
<reference evidence="4 5" key="1">
    <citation type="submission" date="2017-01" db="EMBL/GenBank/DDBJ databases">
        <title>Draft genome sequence of Pseudomonas pachastrellae type strain CCUG 46540T from a deep sea.</title>
        <authorList>
            <person name="Gomila M."/>
            <person name="Mulet M."/>
            <person name="Lalucat J."/>
            <person name="Garcia-Valdes E."/>
        </authorList>
    </citation>
    <scope>NUCLEOTIDE SEQUENCE [LARGE SCALE GENOMIC DNA]</scope>
    <source>
        <strain evidence="4 5">CCUG 46540</strain>
    </source>
</reference>
<comment type="caution">
    <text evidence="4">The sequence shown here is derived from an EMBL/GenBank/DDBJ whole genome shotgun (WGS) entry which is preliminary data.</text>
</comment>
<gene>
    <name evidence="4" type="ORF">BXT89_04640</name>
</gene>